<keyword evidence="2" id="KW-1185">Reference proteome</keyword>
<comment type="caution">
    <text evidence="1">The sequence shown here is derived from an EMBL/GenBank/DDBJ whole genome shotgun (WGS) entry which is preliminary data.</text>
</comment>
<dbReference type="EMBL" id="JAAKZZ010000075">
    <property type="protein sequence ID" value="NGO68738.1"/>
    <property type="molecule type" value="Genomic_DNA"/>
</dbReference>
<organism evidence="1 2">
    <name type="scientific">Streptomyces boncukensis</name>
    <dbReference type="NCBI Taxonomy" id="2711219"/>
    <lineage>
        <taxon>Bacteria</taxon>
        <taxon>Bacillati</taxon>
        <taxon>Actinomycetota</taxon>
        <taxon>Actinomycetes</taxon>
        <taxon>Kitasatosporales</taxon>
        <taxon>Streptomycetaceae</taxon>
        <taxon>Streptomyces</taxon>
    </lineage>
</organism>
<dbReference type="AlphaFoldDB" id="A0A6G4WUE5"/>
<evidence type="ECO:0008006" key="3">
    <source>
        <dbReference type="Google" id="ProtNLM"/>
    </source>
</evidence>
<dbReference type="Proteomes" id="UP000477722">
    <property type="component" value="Unassembled WGS sequence"/>
</dbReference>
<dbReference type="InterPro" id="IPR008949">
    <property type="entry name" value="Isoprenoid_synthase_dom_sf"/>
</dbReference>
<dbReference type="SUPFAM" id="SSF48576">
    <property type="entry name" value="Terpenoid synthases"/>
    <property type="match status" value="1"/>
</dbReference>
<reference evidence="1 2" key="1">
    <citation type="submission" date="2020-02" db="EMBL/GenBank/DDBJ databases">
        <title>Whole-genome analyses of novel actinobacteria.</title>
        <authorList>
            <person name="Sahin N."/>
            <person name="Tatar D."/>
        </authorList>
    </citation>
    <scope>NUCLEOTIDE SEQUENCE [LARGE SCALE GENOMIC DNA]</scope>
    <source>
        <strain evidence="1 2">SB3404</strain>
    </source>
</reference>
<dbReference type="Pfam" id="PF19086">
    <property type="entry name" value="Terpene_syn_C_2"/>
    <property type="match status" value="1"/>
</dbReference>
<protein>
    <recommendedName>
        <fullName evidence="3">Terpene synthase</fullName>
    </recommendedName>
</protein>
<accession>A0A6G4WUE5</accession>
<dbReference type="Gene3D" id="1.10.600.10">
    <property type="entry name" value="Farnesyl Diphosphate Synthase"/>
    <property type="match status" value="1"/>
</dbReference>
<proteinExistence type="predicted"/>
<evidence type="ECO:0000313" key="1">
    <source>
        <dbReference type="EMBL" id="NGO68738.1"/>
    </source>
</evidence>
<evidence type="ECO:0000313" key="2">
    <source>
        <dbReference type="Proteomes" id="UP000477722"/>
    </source>
</evidence>
<gene>
    <name evidence="1" type="ORF">G5C65_10295</name>
</gene>
<sequence length="315" mass="35939">MSQTTSLTIPLPRHPVPSGLEDVRKAHLDWLHGHGLLASDTATEQYVRSRVADVAAYTDPYSRDLLLSYNVIGWIFLHDDWMDTSAADRMADHAVTAELISILHRPVTPACPVTAAFADLWEQLQAGMSEAWCRRTAWLWQEYFHANLAEAANRRGGSDLTSEEHVWVKDRAVAAHVMYAVAERTGDFEIGADVWHASYLGRLRHHATRHMVLLNDIQSFRCDEADARVNLVSLVMRERGLTFPQAREEVSRDAEWHVHQLCALGTELSSFCDRLQLPATTRENINRHLDSLLCWVRGSYDWYDITCRYSLTESR</sequence>
<name>A0A6G4WUE5_9ACTN</name>
<dbReference type="RefSeq" id="WP_165298437.1">
    <property type="nucleotide sequence ID" value="NZ_JAAKZZ010000075.1"/>
</dbReference>